<sequence length="59" mass="5818">MEKAKEQEGGQGGGGRGQRGGSSQGGGRGQGGGQRGGQGEKIEKEGEAAKATIKFTANN</sequence>
<name>A0A6H5GUF2_9HEMI</name>
<gene>
    <name evidence="2" type="ORF">NTEN_LOCUS13321</name>
</gene>
<dbReference type="Proteomes" id="UP000479000">
    <property type="component" value="Unassembled WGS sequence"/>
</dbReference>
<accession>A0A6H5GUF2</accession>
<feature type="region of interest" description="Disordered" evidence="1">
    <location>
        <begin position="1"/>
        <end position="59"/>
    </location>
</feature>
<evidence type="ECO:0000256" key="1">
    <source>
        <dbReference type="SAM" id="MobiDB-lite"/>
    </source>
</evidence>
<feature type="compositionally biased region" description="Gly residues" evidence="1">
    <location>
        <begin position="9"/>
        <end position="37"/>
    </location>
</feature>
<organism evidence="2 3">
    <name type="scientific">Nesidiocoris tenuis</name>
    <dbReference type="NCBI Taxonomy" id="355587"/>
    <lineage>
        <taxon>Eukaryota</taxon>
        <taxon>Metazoa</taxon>
        <taxon>Ecdysozoa</taxon>
        <taxon>Arthropoda</taxon>
        <taxon>Hexapoda</taxon>
        <taxon>Insecta</taxon>
        <taxon>Pterygota</taxon>
        <taxon>Neoptera</taxon>
        <taxon>Paraneoptera</taxon>
        <taxon>Hemiptera</taxon>
        <taxon>Heteroptera</taxon>
        <taxon>Panheteroptera</taxon>
        <taxon>Cimicomorpha</taxon>
        <taxon>Miridae</taxon>
        <taxon>Dicyphina</taxon>
        <taxon>Nesidiocoris</taxon>
    </lineage>
</organism>
<keyword evidence="3" id="KW-1185">Reference proteome</keyword>
<evidence type="ECO:0000313" key="3">
    <source>
        <dbReference type="Proteomes" id="UP000479000"/>
    </source>
</evidence>
<feature type="compositionally biased region" description="Low complexity" evidence="1">
    <location>
        <begin position="49"/>
        <end position="59"/>
    </location>
</feature>
<protein>
    <submittedName>
        <fullName evidence="2">Uncharacterized protein</fullName>
    </submittedName>
</protein>
<evidence type="ECO:0000313" key="2">
    <source>
        <dbReference type="EMBL" id="CAB0008075.1"/>
    </source>
</evidence>
<dbReference type="EMBL" id="CADCXU010020092">
    <property type="protein sequence ID" value="CAB0008075.1"/>
    <property type="molecule type" value="Genomic_DNA"/>
</dbReference>
<feature type="compositionally biased region" description="Basic and acidic residues" evidence="1">
    <location>
        <begin position="38"/>
        <end position="48"/>
    </location>
</feature>
<proteinExistence type="predicted"/>
<dbReference type="AlphaFoldDB" id="A0A6H5GUF2"/>
<reference evidence="2 3" key="1">
    <citation type="submission" date="2020-02" db="EMBL/GenBank/DDBJ databases">
        <authorList>
            <person name="Ferguson B K."/>
        </authorList>
    </citation>
    <scope>NUCLEOTIDE SEQUENCE [LARGE SCALE GENOMIC DNA]</scope>
</reference>